<dbReference type="Proteomes" id="UP000332594">
    <property type="component" value="Unassembled WGS sequence"/>
</dbReference>
<evidence type="ECO:0000313" key="3">
    <source>
        <dbReference type="Proteomes" id="UP000332594"/>
    </source>
</evidence>
<dbReference type="AlphaFoldDB" id="A0A485BKA4"/>
<protein>
    <submittedName>
        <fullName evidence="2">Uncharacterized protein</fullName>
    </submittedName>
</protein>
<organism evidence="2 3">
    <name type="scientific">Raoultella terrigena</name>
    <name type="common">Klebsiella terrigena</name>
    <dbReference type="NCBI Taxonomy" id="577"/>
    <lineage>
        <taxon>Bacteria</taxon>
        <taxon>Pseudomonadati</taxon>
        <taxon>Pseudomonadota</taxon>
        <taxon>Gammaproteobacteria</taxon>
        <taxon>Enterobacterales</taxon>
        <taxon>Enterobacteriaceae</taxon>
        <taxon>Klebsiella/Raoultella group</taxon>
        <taxon>Raoultella</taxon>
    </lineage>
</organism>
<gene>
    <name evidence="2" type="ORF">NCTC13038_03100</name>
</gene>
<sequence>MSGAFTSGVGSLAEGAGNAVGTVVQSSLKGGVNAVKAANFVTRVGVEAVGSTLGAVTGKMVENGINGNNVALGLTSSFGIGLVNGVTGRPDDQPGQGLSGRSAHLAG</sequence>
<feature type="region of interest" description="Disordered" evidence="1">
    <location>
        <begin position="85"/>
        <end position="107"/>
    </location>
</feature>
<proteinExistence type="predicted"/>
<dbReference type="EMBL" id="CAADJG010000002">
    <property type="protein sequence ID" value="VFS73820.1"/>
    <property type="molecule type" value="Genomic_DNA"/>
</dbReference>
<name>A0A485BKA4_RAOTE</name>
<accession>A0A485BKA4</accession>
<evidence type="ECO:0000313" key="2">
    <source>
        <dbReference type="EMBL" id="VFS73820.1"/>
    </source>
</evidence>
<reference evidence="2 3" key="1">
    <citation type="submission" date="2019-03" db="EMBL/GenBank/DDBJ databases">
        <authorList>
            <consortium name="Pathogen Informatics"/>
        </authorList>
    </citation>
    <scope>NUCLEOTIDE SEQUENCE [LARGE SCALE GENOMIC DNA]</scope>
    <source>
        <strain evidence="2 3">NCTC13038</strain>
    </source>
</reference>
<evidence type="ECO:0000256" key="1">
    <source>
        <dbReference type="SAM" id="MobiDB-lite"/>
    </source>
</evidence>